<organism evidence="2 3">
    <name type="scientific">Diplodia corticola</name>
    <dbReference type="NCBI Taxonomy" id="236234"/>
    <lineage>
        <taxon>Eukaryota</taxon>
        <taxon>Fungi</taxon>
        <taxon>Dikarya</taxon>
        <taxon>Ascomycota</taxon>
        <taxon>Pezizomycotina</taxon>
        <taxon>Dothideomycetes</taxon>
        <taxon>Dothideomycetes incertae sedis</taxon>
        <taxon>Botryosphaeriales</taxon>
        <taxon>Botryosphaeriaceae</taxon>
        <taxon>Diplodia</taxon>
    </lineage>
</organism>
<feature type="chain" id="PRO_5012204999" evidence="1">
    <location>
        <begin position="22"/>
        <end position="135"/>
    </location>
</feature>
<dbReference type="Proteomes" id="UP000183809">
    <property type="component" value="Unassembled WGS sequence"/>
</dbReference>
<keyword evidence="3" id="KW-1185">Reference proteome</keyword>
<gene>
    <name evidence="2" type="ORF">BKCO1_4200082</name>
</gene>
<protein>
    <submittedName>
        <fullName evidence="2">Beta gamma crystallin protein</fullName>
    </submittedName>
</protein>
<name>A0A1J9QUG7_9PEZI</name>
<dbReference type="RefSeq" id="XP_020128309.1">
    <property type="nucleotide sequence ID" value="XM_020275943.1"/>
</dbReference>
<dbReference type="OrthoDB" id="2910287at2759"/>
<comment type="caution">
    <text evidence="2">The sequence shown here is derived from an EMBL/GenBank/DDBJ whole genome shotgun (WGS) entry which is preliminary data.</text>
</comment>
<evidence type="ECO:0000313" key="3">
    <source>
        <dbReference type="Proteomes" id="UP000183809"/>
    </source>
</evidence>
<accession>A0A1J9QUG7</accession>
<feature type="signal peptide" evidence="1">
    <location>
        <begin position="1"/>
        <end position="21"/>
    </location>
</feature>
<evidence type="ECO:0000313" key="2">
    <source>
        <dbReference type="EMBL" id="OJD32049.1"/>
    </source>
</evidence>
<keyword evidence="1" id="KW-0732">Signal</keyword>
<dbReference type="Gene3D" id="2.60.20.10">
    <property type="entry name" value="Crystallins"/>
    <property type="match status" value="1"/>
</dbReference>
<dbReference type="GeneID" id="31016204"/>
<dbReference type="AlphaFoldDB" id="A0A1J9QUG7"/>
<sequence length="135" mass="14922">MQLTNTLLLTLSAATFSLGLAVPQPGVAAASSEAGPVLDARFSYPYVKHRVRYCEHANGGGACQNQDLEAKRCYNFPGWWDNRISSVYVNPGYKCYLYDGVACQGLRKEEVKMPGITDLKSRFLNDRASSIYCTL</sequence>
<proteinExistence type="predicted"/>
<reference evidence="2 3" key="1">
    <citation type="submission" date="2016-10" db="EMBL/GenBank/DDBJ databases">
        <title>Proteomics and genomics reveal pathogen-plant mechanisms compatible with a hemibiotrophic lifestyle of Diplodia corticola.</title>
        <authorList>
            <person name="Fernandes I."/>
            <person name="De Jonge R."/>
            <person name="Van De Peer Y."/>
            <person name="Devreese B."/>
            <person name="Alves A."/>
            <person name="Esteves A.C."/>
        </authorList>
    </citation>
    <scope>NUCLEOTIDE SEQUENCE [LARGE SCALE GENOMIC DNA]</scope>
    <source>
        <strain evidence="2 3">CBS 112549</strain>
    </source>
</reference>
<evidence type="ECO:0000256" key="1">
    <source>
        <dbReference type="SAM" id="SignalP"/>
    </source>
</evidence>
<dbReference type="STRING" id="236234.A0A1J9QUG7"/>
<dbReference type="EMBL" id="MNUE01000042">
    <property type="protein sequence ID" value="OJD32049.1"/>
    <property type="molecule type" value="Genomic_DNA"/>
</dbReference>